<dbReference type="Pfam" id="PF00196">
    <property type="entry name" value="GerE"/>
    <property type="match status" value="1"/>
</dbReference>
<dbReference type="PANTHER" id="PTHR44688:SF16">
    <property type="entry name" value="DNA-BINDING TRANSCRIPTIONAL ACTIVATOR DEVR_DOSR"/>
    <property type="match status" value="1"/>
</dbReference>
<dbReference type="CDD" id="cd06170">
    <property type="entry name" value="LuxR_C_like"/>
    <property type="match status" value="1"/>
</dbReference>
<dbReference type="EMBL" id="RBZN01000019">
    <property type="protein sequence ID" value="RKQ16665.1"/>
    <property type="molecule type" value="Genomic_DNA"/>
</dbReference>
<evidence type="ECO:0000256" key="3">
    <source>
        <dbReference type="ARBA" id="ARBA00023163"/>
    </source>
</evidence>
<dbReference type="Proteomes" id="UP000272238">
    <property type="component" value="Unassembled WGS sequence"/>
</dbReference>
<dbReference type="InterPro" id="IPR036388">
    <property type="entry name" value="WH-like_DNA-bd_sf"/>
</dbReference>
<sequence length="229" mass="25915">MDKELTKYIREIYNATDIEERVLIAARGFINLFPFSRVQINEYSILSGNVKGVLDVSVHGTRSLDFQDNIRDIPLLRKAIRKREAIYSTGSEYIQQSPAKYIAIDMYRSFVVIVPITSHGNVIGYACPSTIDDSVDINDALLEQLTLYGQMIGNALVTLSHLDNSHNLSKREIEILQHVSWGETVKEMASFLQISEFTIQDYIKSAIKKLNAHNRMHAVSEALRLGIIV</sequence>
<dbReference type="SMART" id="SM00421">
    <property type="entry name" value="HTH_LUXR"/>
    <property type="match status" value="1"/>
</dbReference>
<keyword evidence="1" id="KW-0805">Transcription regulation</keyword>
<feature type="domain" description="HTH luxR-type" evidence="4">
    <location>
        <begin position="161"/>
        <end position="226"/>
    </location>
</feature>
<keyword evidence="3" id="KW-0804">Transcription</keyword>
<evidence type="ECO:0000256" key="1">
    <source>
        <dbReference type="ARBA" id="ARBA00023015"/>
    </source>
</evidence>
<accession>A0A494Z2C9</accession>
<gene>
    <name evidence="5" type="ORF">D8M03_09185</name>
</gene>
<dbReference type="Gene3D" id="1.10.10.10">
    <property type="entry name" value="Winged helix-like DNA-binding domain superfamily/Winged helix DNA-binding domain"/>
    <property type="match status" value="1"/>
</dbReference>
<evidence type="ECO:0000313" key="5">
    <source>
        <dbReference type="EMBL" id="RKQ16665.1"/>
    </source>
</evidence>
<dbReference type="PROSITE" id="PS50043">
    <property type="entry name" value="HTH_LUXR_2"/>
    <property type="match status" value="1"/>
</dbReference>
<evidence type="ECO:0000313" key="6">
    <source>
        <dbReference type="Proteomes" id="UP000272238"/>
    </source>
</evidence>
<dbReference type="SUPFAM" id="SSF46894">
    <property type="entry name" value="C-terminal effector domain of the bipartite response regulators"/>
    <property type="match status" value="1"/>
</dbReference>
<keyword evidence="2 5" id="KW-0238">DNA-binding</keyword>
<comment type="caution">
    <text evidence="5">The sequence shown here is derived from an EMBL/GenBank/DDBJ whole genome shotgun (WGS) entry which is preliminary data.</text>
</comment>
<organism evidence="5 6">
    <name type="scientific">Ureibacillus endophyticus</name>
    <dbReference type="NCBI Taxonomy" id="1978490"/>
    <lineage>
        <taxon>Bacteria</taxon>
        <taxon>Bacillati</taxon>
        <taxon>Bacillota</taxon>
        <taxon>Bacilli</taxon>
        <taxon>Bacillales</taxon>
        <taxon>Caryophanaceae</taxon>
        <taxon>Ureibacillus</taxon>
    </lineage>
</organism>
<dbReference type="InterPro" id="IPR000792">
    <property type="entry name" value="Tscrpt_reg_LuxR_C"/>
</dbReference>
<keyword evidence="6" id="KW-1185">Reference proteome</keyword>
<dbReference type="GO" id="GO:0006355">
    <property type="term" value="P:regulation of DNA-templated transcription"/>
    <property type="evidence" value="ECO:0007669"/>
    <property type="project" value="InterPro"/>
</dbReference>
<evidence type="ECO:0000259" key="4">
    <source>
        <dbReference type="PROSITE" id="PS50043"/>
    </source>
</evidence>
<proteinExistence type="predicted"/>
<name>A0A494Z2C9_9BACL</name>
<dbReference type="RefSeq" id="WP_121214476.1">
    <property type="nucleotide sequence ID" value="NZ_RBZN01000019.1"/>
</dbReference>
<dbReference type="InterPro" id="IPR016032">
    <property type="entry name" value="Sig_transdc_resp-reg_C-effctor"/>
</dbReference>
<dbReference type="PRINTS" id="PR00038">
    <property type="entry name" value="HTHLUXR"/>
</dbReference>
<protein>
    <submittedName>
        <fullName evidence="5">DNA-binding response regulator</fullName>
    </submittedName>
</protein>
<dbReference type="GO" id="GO:0003677">
    <property type="term" value="F:DNA binding"/>
    <property type="evidence" value="ECO:0007669"/>
    <property type="project" value="UniProtKB-KW"/>
</dbReference>
<dbReference type="AlphaFoldDB" id="A0A494Z2C9"/>
<reference evidence="5 6" key="1">
    <citation type="journal article" date="2016" name="Antonie Van Leeuwenhoek">
        <title>Lysinibacillus endophyticus sp. nov., an indole-3-acetic acid producing endophytic bacterium isolated from corn root (Zea mays cv. Xinken-5).</title>
        <authorList>
            <person name="Yu J."/>
            <person name="Guan X."/>
            <person name="Liu C."/>
            <person name="Xiang W."/>
            <person name="Yu Z."/>
            <person name="Liu X."/>
            <person name="Wang G."/>
        </authorList>
    </citation>
    <scope>NUCLEOTIDE SEQUENCE [LARGE SCALE GENOMIC DNA]</scope>
    <source>
        <strain evidence="5 6">DSM 100506</strain>
    </source>
</reference>
<dbReference type="OrthoDB" id="581422at2"/>
<dbReference type="PANTHER" id="PTHR44688">
    <property type="entry name" value="DNA-BINDING TRANSCRIPTIONAL ACTIVATOR DEVR_DOSR"/>
    <property type="match status" value="1"/>
</dbReference>
<evidence type="ECO:0000256" key="2">
    <source>
        <dbReference type="ARBA" id="ARBA00023125"/>
    </source>
</evidence>